<name>A0A8H6SWI5_9AGAR</name>
<dbReference type="AlphaFoldDB" id="A0A8H6SWI5"/>
<dbReference type="RefSeq" id="XP_037221597.1">
    <property type="nucleotide sequence ID" value="XM_037361305.1"/>
</dbReference>
<accession>A0A8H6SWI5</accession>
<dbReference type="Proteomes" id="UP000636479">
    <property type="component" value="Unassembled WGS sequence"/>
</dbReference>
<evidence type="ECO:0000313" key="2">
    <source>
        <dbReference type="Proteomes" id="UP000636479"/>
    </source>
</evidence>
<dbReference type="EMBL" id="JACAZF010000004">
    <property type="protein sequence ID" value="KAF7306578.1"/>
    <property type="molecule type" value="Genomic_DNA"/>
</dbReference>
<dbReference type="GeneID" id="59343821"/>
<keyword evidence="2" id="KW-1185">Reference proteome</keyword>
<organism evidence="1 2">
    <name type="scientific">Mycena indigotica</name>
    <dbReference type="NCBI Taxonomy" id="2126181"/>
    <lineage>
        <taxon>Eukaryota</taxon>
        <taxon>Fungi</taxon>
        <taxon>Dikarya</taxon>
        <taxon>Basidiomycota</taxon>
        <taxon>Agaricomycotina</taxon>
        <taxon>Agaricomycetes</taxon>
        <taxon>Agaricomycetidae</taxon>
        <taxon>Agaricales</taxon>
        <taxon>Marasmiineae</taxon>
        <taxon>Mycenaceae</taxon>
        <taxon>Mycena</taxon>
    </lineage>
</organism>
<comment type="caution">
    <text evidence="1">The sequence shown here is derived from an EMBL/GenBank/DDBJ whole genome shotgun (WGS) entry which is preliminary data.</text>
</comment>
<sequence>MPNTLRSLPNPHREHLFFQNGFPWLAQMADTSKMLPADVFSTPRHAFNRSLNPTGPSWSPLASPYTESPSCRIWLSAVRVKVVANDPPLIHSIAPSYASDPKNPYAAQIAAEKGSAH</sequence>
<proteinExistence type="predicted"/>
<protein>
    <submittedName>
        <fullName evidence="1">Uncharacterized protein</fullName>
    </submittedName>
</protein>
<evidence type="ECO:0000313" key="1">
    <source>
        <dbReference type="EMBL" id="KAF7306578.1"/>
    </source>
</evidence>
<reference evidence="1" key="1">
    <citation type="submission" date="2020-05" db="EMBL/GenBank/DDBJ databases">
        <title>Mycena genomes resolve the evolution of fungal bioluminescence.</title>
        <authorList>
            <person name="Tsai I.J."/>
        </authorList>
    </citation>
    <scope>NUCLEOTIDE SEQUENCE</scope>
    <source>
        <strain evidence="1">171206Taipei</strain>
    </source>
</reference>
<gene>
    <name evidence="1" type="ORF">MIND_00449100</name>
</gene>
<dbReference type="OrthoDB" id="5520611at2759"/>